<keyword evidence="1" id="KW-1133">Transmembrane helix</keyword>
<dbReference type="Proteomes" id="UP000001476">
    <property type="component" value="Chromosome"/>
</dbReference>
<feature type="transmembrane region" description="Helical" evidence="1">
    <location>
        <begin position="212"/>
        <end position="233"/>
    </location>
</feature>
<evidence type="ECO:0000313" key="2">
    <source>
        <dbReference type="EMBL" id="ACR71878.1"/>
    </source>
</evidence>
<dbReference type="eggNOG" id="ENOG50318XJ">
    <property type="taxonomic scope" value="Bacteria"/>
</dbReference>
<gene>
    <name evidence="2" type="ordered locus">EUBELI_00875</name>
</gene>
<evidence type="ECO:0000313" key="3">
    <source>
        <dbReference type="Proteomes" id="UP000001476"/>
    </source>
</evidence>
<keyword evidence="3" id="KW-1185">Reference proteome</keyword>
<proteinExistence type="predicted"/>
<evidence type="ECO:0000256" key="1">
    <source>
        <dbReference type="SAM" id="Phobius"/>
    </source>
</evidence>
<evidence type="ECO:0008006" key="4">
    <source>
        <dbReference type="Google" id="ProtNLM"/>
    </source>
</evidence>
<dbReference type="HOGENOM" id="CLU_084162_1_0_9"/>
<dbReference type="KEGG" id="eel:EUBELI_00875"/>
<feature type="transmembrane region" description="Helical" evidence="1">
    <location>
        <begin position="174"/>
        <end position="205"/>
    </location>
</feature>
<dbReference type="STRING" id="515620.EUBELI_00875"/>
<feature type="transmembrane region" description="Helical" evidence="1">
    <location>
        <begin position="81"/>
        <end position="104"/>
    </location>
</feature>
<sequence length="279" mass="32207">MNQEEKMNKLIKIELERAFKNKMLIISVVIGLVIVGFNIWNEIIPARKTLDKLLEMGKYSGIQLPGLYMKWMGVRPGSYVFLYYFIMPLLTALPYSISILMDVKKHYVNNIFTRIDKKKYYKAKLFAQFIVGGFVASFPLVISFVVTAMILPAFKPESVSSQFNFSKLSVFGDLFFKAPFAMAVIVFLFAFVGFGLINCIAYIFADLVNNRFMVALTPFMMYFFYYIVCSSIGRDGPMEYLTASKLRYSELKFMIIDMVMLIVLITVSYFVRSRRKDAI</sequence>
<dbReference type="EMBL" id="CP001104">
    <property type="protein sequence ID" value="ACR71878.1"/>
    <property type="molecule type" value="Genomic_DNA"/>
</dbReference>
<feature type="transmembrane region" description="Helical" evidence="1">
    <location>
        <begin position="253"/>
        <end position="271"/>
    </location>
</feature>
<accession>C4Z5L9</accession>
<reference evidence="2 3" key="1">
    <citation type="journal article" date="2009" name="Proc. Natl. Acad. Sci. U.S.A.">
        <title>Characterizing a model human gut microbiota composed of members of its two dominant bacterial phyla.</title>
        <authorList>
            <person name="Mahowald M.A."/>
            <person name="Rey F.E."/>
            <person name="Seedorf H."/>
            <person name="Turnbaugh P.J."/>
            <person name="Fulton R.S."/>
            <person name="Wollam A."/>
            <person name="Shah N."/>
            <person name="Wang C."/>
            <person name="Magrini V."/>
            <person name="Wilson R.K."/>
            <person name="Cantarel B.L."/>
            <person name="Coutinho P.M."/>
            <person name="Henrissat B."/>
            <person name="Crock L.W."/>
            <person name="Russell A."/>
            <person name="Verberkmoes N.C."/>
            <person name="Hettich R.L."/>
            <person name="Gordon J.I."/>
        </authorList>
    </citation>
    <scope>NUCLEOTIDE SEQUENCE [LARGE SCALE GENOMIC DNA]</scope>
    <source>
        <strain evidence="3">ATCC 27750 / DSM 3376 / VPI C15-48 / C15-B4</strain>
    </source>
</reference>
<feature type="transmembrane region" description="Helical" evidence="1">
    <location>
        <begin position="125"/>
        <end position="154"/>
    </location>
</feature>
<protein>
    <recommendedName>
        <fullName evidence="4">ABC-2 family transporter protein</fullName>
    </recommendedName>
</protein>
<name>C4Z5L9_LACE2</name>
<organism evidence="2 3">
    <name type="scientific">Lachnospira eligens (strain ATCC 27750 / DSM 3376 / VPI C15-48 / C15-B4)</name>
    <name type="common">Eubacterium eligens</name>
    <dbReference type="NCBI Taxonomy" id="515620"/>
    <lineage>
        <taxon>Bacteria</taxon>
        <taxon>Bacillati</taxon>
        <taxon>Bacillota</taxon>
        <taxon>Clostridia</taxon>
        <taxon>Lachnospirales</taxon>
        <taxon>Lachnospiraceae</taxon>
        <taxon>Lachnospira</taxon>
    </lineage>
</organism>
<keyword evidence="1" id="KW-0812">Transmembrane</keyword>
<keyword evidence="1" id="KW-0472">Membrane</keyword>
<dbReference type="AlphaFoldDB" id="C4Z5L9"/>
<feature type="transmembrane region" description="Helical" evidence="1">
    <location>
        <begin position="21"/>
        <end position="40"/>
    </location>
</feature>